<keyword evidence="7" id="KW-0805">Transcription regulation</keyword>
<evidence type="ECO:0000256" key="3">
    <source>
        <dbReference type="ARBA" id="ARBA00022723"/>
    </source>
</evidence>
<dbReference type="InterPro" id="IPR011333">
    <property type="entry name" value="SKP1/BTB/POZ_sf"/>
</dbReference>
<feature type="region of interest" description="Disordered" evidence="11">
    <location>
        <begin position="94"/>
        <end position="124"/>
    </location>
</feature>
<evidence type="ECO:0000313" key="14">
    <source>
        <dbReference type="EMBL" id="KAK6312957.1"/>
    </source>
</evidence>
<evidence type="ECO:0000313" key="15">
    <source>
        <dbReference type="Proteomes" id="UP001356427"/>
    </source>
</evidence>
<dbReference type="EMBL" id="JAGTTL010000014">
    <property type="protein sequence ID" value="KAK6312957.1"/>
    <property type="molecule type" value="Genomic_DNA"/>
</dbReference>
<evidence type="ECO:0000256" key="4">
    <source>
        <dbReference type="ARBA" id="ARBA00022737"/>
    </source>
</evidence>
<evidence type="ECO:0000256" key="6">
    <source>
        <dbReference type="ARBA" id="ARBA00022833"/>
    </source>
</evidence>
<dbReference type="Pfam" id="PF00651">
    <property type="entry name" value="BTB"/>
    <property type="match status" value="1"/>
</dbReference>
<dbReference type="PANTHER" id="PTHR46105:SF29">
    <property type="entry name" value="ZINC FINGER AND BTB DOMAIN CONTAINING 12"/>
    <property type="match status" value="1"/>
</dbReference>
<dbReference type="InterPro" id="IPR050457">
    <property type="entry name" value="ZnFinger_BTB_dom_contain"/>
</dbReference>
<organism evidence="14 15">
    <name type="scientific">Coregonus suidteri</name>
    <dbReference type="NCBI Taxonomy" id="861788"/>
    <lineage>
        <taxon>Eukaryota</taxon>
        <taxon>Metazoa</taxon>
        <taxon>Chordata</taxon>
        <taxon>Craniata</taxon>
        <taxon>Vertebrata</taxon>
        <taxon>Euteleostomi</taxon>
        <taxon>Actinopterygii</taxon>
        <taxon>Neopterygii</taxon>
        <taxon>Teleostei</taxon>
        <taxon>Protacanthopterygii</taxon>
        <taxon>Salmoniformes</taxon>
        <taxon>Salmonidae</taxon>
        <taxon>Coregoninae</taxon>
        <taxon>Coregonus</taxon>
    </lineage>
</organism>
<dbReference type="Gene3D" id="3.30.710.10">
    <property type="entry name" value="Potassium Channel Kv1.1, Chain A"/>
    <property type="match status" value="1"/>
</dbReference>
<evidence type="ECO:0000256" key="1">
    <source>
        <dbReference type="ARBA" id="ARBA00003767"/>
    </source>
</evidence>
<dbReference type="GO" id="GO:0000978">
    <property type="term" value="F:RNA polymerase II cis-regulatory region sequence-specific DNA binding"/>
    <property type="evidence" value="ECO:0007669"/>
    <property type="project" value="TreeGrafter"/>
</dbReference>
<feature type="chain" id="PRO_5042869980" description="BTB domain-containing protein" evidence="12">
    <location>
        <begin position="21"/>
        <end position="139"/>
    </location>
</feature>
<gene>
    <name evidence="14" type="ORF">J4Q44_G00163040</name>
</gene>
<keyword evidence="3" id="KW-0479">Metal-binding</keyword>
<evidence type="ECO:0000256" key="10">
    <source>
        <dbReference type="ARBA" id="ARBA00023242"/>
    </source>
</evidence>
<sequence length="139" mass="15835">MTWRSPVIRWCWLLVPFLRDQFFLQDSSTREVQISMTQEAEVGQRLLLSCYTGTLELPELELVNYLTVASFLQMGHVVEQCTQALKKFHPATTLPSETAASGGGRRWRDSQSLSHPENTGAAPSSVNTIVRRRMMKMMM</sequence>
<comment type="function">
    <text evidence="1">May be involved in transcriptional regulation.</text>
</comment>
<protein>
    <recommendedName>
        <fullName evidence="13">BTB domain-containing protein</fullName>
    </recommendedName>
</protein>
<keyword evidence="12" id="KW-0732">Signal</keyword>
<feature type="domain" description="BTB" evidence="13">
    <location>
        <begin position="16"/>
        <end position="87"/>
    </location>
</feature>
<comment type="caution">
    <text evidence="14">The sequence shown here is derived from an EMBL/GenBank/DDBJ whole genome shotgun (WGS) entry which is preliminary data.</text>
</comment>
<keyword evidence="5" id="KW-0863">Zinc-finger</keyword>
<feature type="signal peptide" evidence="12">
    <location>
        <begin position="1"/>
        <end position="20"/>
    </location>
</feature>
<dbReference type="SUPFAM" id="SSF54695">
    <property type="entry name" value="POZ domain"/>
    <property type="match status" value="1"/>
</dbReference>
<keyword evidence="10" id="KW-0539">Nucleus</keyword>
<dbReference type="GO" id="GO:0000981">
    <property type="term" value="F:DNA-binding transcription factor activity, RNA polymerase II-specific"/>
    <property type="evidence" value="ECO:0007669"/>
    <property type="project" value="TreeGrafter"/>
</dbReference>
<dbReference type="PANTHER" id="PTHR46105">
    <property type="entry name" value="AGAP004733-PA"/>
    <property type="match status" value="1"/>
</dbReference>
<dbReference type="AlphaFoldDB" id="A0AAN8LR91"/>
<keyword evidence="4" id="KW-0677">Repeat</keyword>
<keyword evidence="15" id="KW-1185">Reference proteome</keyword>
<evidence type="ECO:0000256" key="8">
    <source>
        <dbReference type="ARBA" id="ARBA00023125"/>
    </source>
</evidence>
<feature type="compositionally biased region" description="Polar residues" evidence="11">
    <location>
        <begin position="110"/>
        <end position="124"/>
    </location>
</feature>
<evidence type="ECO:0000256" key="5">
    <source>
        <dbReference type="ARBA" id="ARBA00022771"/>
    </source>
</evidence>
<name>A0AAN8LR91_9TELE</name>
<comment type="subcellular location">
    <subcellularLocation>
        <location evidence="2">Nucleus</location>
    </subcellularLocation>
</comment>
<evidence type="ECO:0000256" key="7">
    <source>
        <dbReference type="ARBA" id="ARBA00023015"/>
    </source>
</evidence>
<evidence type="ECO:0000259" key="13">
    <source>
        <dbReference type="Pfam" id="PF00651"/>
    </source>
</evidence>
<keyword evidence="8" id="KW-0238">DNA-binding</keyword>
<dbReference type="Proteomes" id="UP001356427">
    <property type="component" value="Unassembled WGS sequence"/>
</dbReference>
<keyword evidence="9" id="KW-0804">Transcription</keyword>
<evidence type="ECO:0000256" key="11">
    <source>
        <dbReference type="SAM" id="MobiDB-lite"/>
    </source>
</evidence>
<accession>A0AAN8LR91</accession>
<keyword evidence="6" id="KW-0862">Zinc</keyword>
<evidence type="ECO:0000256" key="2">
    <source>
        <dbReference type="ARBA" id="ARBA00004123"/>
    </source>
</evidence>
<evidence type="ECO:0000256" key="9">
    <source>
        <dbReference type="ARBA" id="ARBA00023163"/>
    </source>
</evidence>
<evidence type="ECO:0000256" key="12">
    <source>
        <dbReference type="SAM" id="SignalP"/>
    </source>
</evidence>
<proteinExistence type="predicted"/>
<dbReference type="InterPro" id="IPR000210">
    <property type="entry name" value="BTB/POZ_dom"/>
</dbReference>
<reference evidence="14 15" key="1">
    <citation type="submission" date="2021-04" db="EMBL/GenBank/DDBJ databases">
        <authorList>
            <person name="De Guttry C."/>
            <person name="Zahm M."/>
            <person name="Klopp C."/>
            <person name="Cabau C."/>
            <person name="Louis A."/>
            <person name="Berthelot C."/>
            <person name="Parey E."/>
            <person name="Roest Crollius H."/>
            <person name="Montfort J."/>
            <person name="Robinson-Rechavi M."/>
            <person name="Bucao C."/>
            <person name="Bouchez O."/>
            <person name="Gislard M."/>
            <person name="Lluch J."/>
            <person name="Milhes M."/>
            <person name="Lampietro C."/>
            <person name="Lopez Roques C."/>
            <person name="Donnadieu C."/>
            <person name="Braasch I."/>
            <person name="Desvignes T."/>
            <person name="Postlethwait J."/>
            <person name="Bobe J."/>
            <person name="Wedekind C."/>
            <person name="Guiguen Y."/>
        </authorList>
    </citation>
    <scope>NUCLEOTIDE SEQUENCE [LARGE SCALE GENOMIC DNA]</scope>
    <source>
        <strain evidence="14">Cs_M1</strain>
        <tissue evidence="14">Blood</tissue>
    </source>
</reference>